<dbReference type="Pfam" id="PF12720">
    <property type="entry name" value="DUF3807"/>
    <property type="match status" value="1"/>
</dbReference>
<evidence type="ECO:0000256" key="1">
    <source>
        <dbReference type="SAM" id="MobiDB-lite"/>
    </source>
</evidence>
<organism evidence="2 3">
    <name type="scientific">Gomphillus americanus</name>
    <dbReference type="NCBI Taxonomy" id="1940652"/>
    <lineage>
        <taxon>Eukaryota</taxon>
        <taxon>Fungi</taxon>
        <taxon>Dikarya</taxon>
        <taxon>Ascomycota</taxon>
        <taxon>Pezizomycotina</taxon>
        <taxon>Lecanoromycetes</taxon>
        <taxon>OSLEUM clade</taxon>
        <taxon>Ostropomycetidae</taxon>
        <taxon>Ostropales</taxon>
        <taxon>Graphidaceae</taxon>
        <taxon>Gomphilloideae</taxon>
        <taxon>Gomphillus</taxon>
    </lineage>
</organism>
<feature type="compositionally biased region" description="Basic residues" evidence="1">
    <location>
        <begin position="116"/>
        <end position="127"/>
    </location>
</feature>
<feature type="compositionally biased region" description="Basic and acidic residues" evidence="1">
    <location>
        <begin position="140"/>
        <end position="156"/>
    </location>
</feature>
<dbReference type="PANTHER" id="PTHR40642">
    <property type="entry name" value="YALI0F31295P"/>
    <property type="match status" value="1"/>
</dbReference>
<evidence type="ECO:0000313" key="2">
    <source>
        <dbReference type="EMBL" id="CAF9904669.1"/>
    </source>
</evidence>
<name>A0A8H3EDS2_9LECA</name>
<accession>A0A8H3EDS2</accession>
<dbReference type="PANTHER" id="PTHR40642:SF1">
    <property type="entry name" value="YALI0F31295P"/>
    <property type="match status" value="1"/>
</dbReference>
<dbReference type="Proteomes" id="UP000664169">
    <property type="component" value="Unassembled WGS sequence"/>
</dbReference>
<gene>
    <name evidence="2" type="ORF">GOMPHAMPRED_002912</name>
</gene>
<feature type="region of interest" description="Disordered" evidence="1">
    <location>
        <begin position="84"/>
        <end position="127"/>
    </location>
</feature>
<evidence type="ECO:0000313" key="3">
    <source>
        <dbReference type="Proteomes" id="UP000664169"/>
    </source>
</evidence>
<reference evidence="2" key="1">
    <citation type="submission" date="2021-03" db="EMBL/GenBank/DDBJ databases">
        <authorList>
            <person name="Tagirdzhanova G."/>
        </authorList>
    </citation>
    <scope>NUCLEOTIDE SEQUENCE</scope>
</reference>
<dbReference type="EMBL" id="CAJPDQ010000002">
    <property type="protein sequence ID" value="CAF9904669.1"/>
    <property type="molecule type" value="Genomic_DNA"/>
</dbReference>
<dbReference type="OrthoDB" id="5422320at2759"/>
<feature type="compositionally biased region" description="Acidic residues" evidence="1">
    <location>
        <begin position="90"/>
        <end position="105"/>
    </location>
</feature>
<comment type="caution">
    <text evidence="2">The sequence shown here is derived from an EMBL/GenBank/DDBJ whole genome shotgun (WGS) entry which is preliminary data.</text>
</comment>
<protein>
    <submittedName>
        <fullName evidence="2">Uncharacterized protein</fullName>
    </submittedName>
</protein>
<dbReference type="InterPro" id="IPR024526">
    <property type="entry name" value="DUF3807"/>
</dbReference>
<keyword evidence="3" id="KW-1185">Reference proteome</keyword>
<feature type="region of interest" description="Disordered" evidence="1">
    <location>
        <begin position="140"/>
        <end position="161"/>
    </location>
</feature>
<proteinExistence type="predicted"/>
<sequence>MAASSLIPSVTPDDLLQFHNNHFGKAFVGASTTTGTDHGYQTDHPLQYDENDLGHYSDGCARTLTDEQIEIFRHSEIQRLLLKQRRDAEAAAEADSEQEVDEDVESPAAFVDDHKSSRKLPKASRAKIPKKYREQFIADTEKFRNRSRQQHQDAYDRNVSTRRRVRELDDITRQDDIVLDY</sequence>
<dbReference type="AlphaFoldDB" id="A0A8H3EDS2"/>